<dbReference type="PANTHER" id="PTHR43004">
    <property type="entry name" value="TRK SYSTEM POTASSIUM UPTAKE PROTEIN"/>
    <property type="match status" value="1"/>
</dbReference>
<keyword evidence="1" id="KW-0285">Flavoprotein</keyword>
<dbReference type="InterPro" id="IPR002938">
    <property type="entry name" value="FAD-bd"/>
</dbReference>
<keyword evidence="5" id="KW-1185">Reference proteome</keyword>
<dbReference type="GO" id="GO:0071949">
    <property type="term" value="F:FAD binding"/>
    <property type="evidence" value="ECO:0007669"/>
    <property type="project" value="InterPro"/>
</dbReference>
<name>M2WAW6_9MICC</name>
<sequence>MLGFARTPDEAAGKPSAARAVAERMGAAMHGIPTDPEALEDGLMQHLSALLAAGAPAADHLAIITRAIEDRCADPARSHLSRAEIAQRTGFVSFNDGVAETQTPVSKDIETDVLIIGSGPFGASMALFLSELGVGNIMVTKYRWTANTPRAHITNQRTMEIFRDVGIVSEVKAQAVPHEMIGDTVFCTSIAGDEIGRVPSWGTHPSRHADYELASPELNCDIPQTLLEPIMVSHATRRGTQMQFSVQYVSHVQDDDGVTTKVLHRVTGTEHTIRSKYLIGANGARSQVAADIGLPLEGQMDIAGSMNITFTADLSRLVGHRPSALYWVLSPGANVGGIGAGLVRMVRPWNEWLIVWGFDIAQGTPEVSEDDARQIVRTLVGIPDLEVEITGISLWGNNEQFATELHRGRVFCGGDAVHKHPPNNGLGSNTSVGDAYNLAWKLAAVLREQAGPDLLETYDDERAPVARQIVTRANQSGRESAQLFEALGITEPGLSEEQMRARIESRKDATP</sequence>
<dbReference type="SUPFAM" id="SSF51905">
    <property type="entry name" value="FAD/NAD(P)-binding domain"/>
    <property type="match status" value="1"/>
</dbReference>
<dbReference type="AlphaFoldDB" id="M2WAW6"/>
<gene>
    <name evidence="4" type="ORF">C884_01504</name>
</gene>
<evidence type="ECO:0000313" key="5">
    <source>
        <dbReference type="Proteomes" id="UP000009877"/>
    </source>
</evidence>
<reference evidence="4 5" key="1">
    <citation type="journal article" date="2014" name="Genome Announc.">
        <title>Draft Genome Sequence of Kocuria palustris PEL.</title>
        <authorList>
            <person name="Sharma G."/>
            <person name="Khatri I."/>
            <person name="Subramanian S."/>
        </authorList>
    </citation>
    <scope>NUCLEOTIDE SEQUENCE [LARGE SCALE GENOMIC DNA]</scope>
    <source>
        <strain evidence="4 5">PEL</strain>
    </source>
</reference>
<dbReference type="EMBL" id="ANHZ02000028">
    <property type="protein sequence ID" value="EME35617.1"/>
    <property type="molecule type" value="Genomic_DNA"/>
</dbReference>
<protein>
    <submittedName>
        <fullName evidence="4">FAD-binding monooxygenase, PheA/TfdB family, similarity to 2,4-dichlorophenol 6-monooxygenase</fullName>
    </submittedName>
</protein>
<feature type="domain" description="FAD-binding" evidence="3">
    <location>
        <begin position="110"/>
        <end position="473"/>
    </location>
</feature>
<dbReference type="STRING" id="71999.KPaMU14_06545"/>
<keyword evidence="2" id="KW-0274">FAD</keyword>
<keyword evidence="4" id="KW-0503">Monooxygenase</keyword>
<evidence type="ECO:0000313" key="4">
    <source>
        <dbReference type="EMBL" id="EME35617.1"/>
    </source>
</evidence>
<keyword evidence="4" id="KW-0560">Oxidoreductase</keyword>
<dbReference type="PRINTS" id="PR00420">
    <property type="entry name" value="RNGMNOXGNASE"/>
</dbReference>
<dbReference type="Proteomes" id="UP000009877">
    <property type="component" value="Unassembled WGS sequence"/>
</dbReference>
<evidence type="ECO:0000256" key="2">
    <source>
        <dbReference type="ARBA" id="ARBA00022827"/>
    </source>
</evidence>
<dbReference type="PANTHER" id="PTHR43004:SF8">
    <property type="entry name" value="FAD-BINDING DOMAIN-CONTAINING PROTEIN-RELATED"/>
    <property type="match status" value="1"/>
</dbReference>
<dbReference type="InterPro" id="IPR036188">
    <property type="entry name" value="FAD/NAD-bd_sf"/>
</dbReference>
<dbReference type="Gene3D" id="3.30.9.10">
    <property type="entry name" value="D-Amino Acid Oxidase, subunit A, domain 2"/>
    <property type="match status" value="1"/>
</dbReference>
<dbReference type="GO" id="GO:0016709">
    <property type="term" value="F:oxidoreductase activity, acting on paired donors, with incorporation or reduction of molecular oxygen, NAD(P)H as one donor, and incorporation of one atom of oxygen"/>
    <property type="evidence" value="ECO:0007669"/>
    <property type="project" value="UniProtKB-ARBA"/>
</dbReference>
<evidence type="ECO:0000259" key="3">
    <source>
        <dbReference type="Pfam" id="PF01494"/>
    </source>
</evidence>
<evidence type="ECO:0000256" key="1">
    <source>
        <dbReference type="ARBA" id="ARBA00022630"/>
    </source>
</evidence>
<accession>M2WAW6</accession>
<dbReference type="InterPro" id="IPR050641">
    <property type="entry name" value="RIFMO-like"/>
</dbReference>
<dbReference type="Pfam" id="PF01494">
    <property type="entry name" value="FAD_binding_3"/>
    <property type="match status" value="1"/>
</dbReference>
<dbReference type="Gene3D" id="3.50.50.60">
    <property type="entry name" value="FAD/NAD(P)-binding domain"/>
    <property type="match status" value="1"/>
</dbReference>
<comment type="caution">
    <text evidence="4">The sequence shown here is derived from an EMBL/GenBank/DDBJ whole genome shotgun (WGS) entry which is preliminary data.</text>
</comment>
<proteinExistence type="predicted"/>
<organism evidence="4 5">
    <name type="scientific">Kocuria palustris PEL</name>
    <dbReference type="NCBI Taxonomy" id="1236550"/>
    <lineage>
        <taxon>Bacteria</taxon>
        <taxon>Bacillati</taxon>
        <taxon>Actinomycetota</taxon>
        <taxon>Actinomycetes</taxon>
        <taxon>Micrococcales</taxon>
        <taxon>Micrococcaceae</taxon>
        <taxon>Kocuria</taxon>
    </lineage>
</organism>